<dbReference type="InterPro" id="IPR029068">
    <property type="entry name" value="Glyas_Bleomycin-R_OHBP_Dase"/>
</dbReference>
<dbReference type="AlphaFoldDB" id="A0A0H2XCP7"/>
<dbReference type="Gene3D" id="3.10.180.10">
    <property type="entry name" value="2,3-Dihydroxybiphenyl 1,2-Dioxygenase, domain 1"/>
    <property type="match status" value="1"/>
</dbReference>
<evidence type="ECO:0000256" key="2">
    <source>
        <dbReference type="ARBA" id="ARBA00021572"/>
    </source>
</evidence>
<comment type="similarity">
    <text evidence="1">Belongs to the bleomycin resistance protein family.</text>
</comment>
<accession>A0A0H2XCP7</accession>
<dbReference type="Proteomes" id="UP000000420">
    <property type="component" value="Chromosome"/>
</dbReference>
<dbReference type="PROSITE" id="PS51819">
    <property type="entry name" value="VOC"/>
    <property type="match status" value="1"/>
</dbReference>
<dbReference type="PRINTS" id="PR00311">
    <property type="entry name" value="BLEOMYCINRST"/>
</dbReference>
<evidence type="ECO:0000259" key="4">
    <source>
        <dbReference type="PROSITE" id="PS51819"/>
    </source>
</evidence>
<protein>
    <recommendedName>
        <fullName evidence="2">Bleomycin resistance protein</fullName>
    </recommendedName>
</protein>
<name>A0A0H2XCP7_XANC8</name>
<organism evidence="5 6">
    <name type="scientific">Xanthomonas campestris pv. campestris (strain 8004)</name>
    <dbReference type="NCBI Taxonomy" id="314565"/>
    <lineage>
        <taxon>Bacteria</taxon>
        <taxon>Pseudomonadati</taxon>
        <taxon>Pseudomonadota</taxon>
        <taxon>Gammaproteobacteria</taxon>
        <taxon>Lysobacterales</taxon>
        <taxon>Lysobacteraceae</taxon>
        <taxon>Xanthomonas</taxon>
    </lineage>
</organism>
<dbReference type="KEGG" id="xcb:XC_4200"/>
<dbReference type="InterPro" id="IPR000335">
    <property type="entry name" value="Bleomycin-R"/>
</dbReference>
<dbReference type="Pfam" id="PF00903">
    <property type="entry name" value="Glyoxalase"/>
    <property type="match status" value="1"/>
</dbReference>
<dbReference type="HOGENOM" id="CLU_046006_15_4_6"/>
<evidence type="ECO:0000256" key="1">
    <source>
        <dbReference type="ARBA" id="ARBA00011051"/>
    </source>
</evidence>
<evidence type="ECO:0000313" key="5">
    <source>
        <dbReference type="EMBL" id="AAY51238.1"/>
    </source>
</evidence>
<evidence type="ECO:0000256" key="3">
    <source>
        <dbReference type="ARBA" id="ARBA00023251"/>
    </source>
</evidence>
<sequence length="155" mass="16774">MHTAWAVTPPMIAVMCSALIPSTEETRMNASANVGDQTIPILPRRSIAQTLTFYRALGFAGDAHPHDAGYAILQRGDVELHFFAHPDLDPAACYAGCYLRVTDVDGVYAAMRAAALPAQGIPRIDPVGDKPWGMREFAIVDESGNLLRIGQQLEP</sequence>
<dbReference type="InterPro" id="IPR037523">
    <property type="entry name" value="VOC_core"/>
</dbReference>
<dbReference type="CDD" id="cd08349">
    <property type="entry name" value="BLMA_like"/>
    <property type="match status" value="1"/>
</dbReference>
<proteinExistence type="inferred from homology"/>
<evidence type="ECO:0000313" key="6">
    <source>
        <dbReference type="Proteomes" id="UP000000420"/>
    </source>
</evidence>
<dbReference type="GO" id="GO:0046677">
    <property type="term" value="P:response to antibiotic"/>
    <property type="evidence" value="ECO:0007669"/>
    <property type="project" value="UniProtKB-KW"/>
</dbReference>
<feature type="domain" description="VOC" evidence="4">
    <location>
        <begin position="35"/>
        <end position="152"/>
    </location>
</feature>
<dbReference type="EMBL" id="CP000050">
    <property type="protein sequence ID" value="AAY51238.1"/>
    <property type="molecule type" value="Genomic_DNA"/>
</dbReference>
<dbReference type="SUPFAM" id="SSF54593">
    <property type="entry name" value="Glyoxalase/Bleomycin resistance protein/Dihydroxybiphenyl dioxygenase"/>
    <property type="match status" value="1"/>
</dbReference>
<gene>
    <name evidence="5" type="ordered locus">XC_4200</name>
</gene>
<keyword evidence="3" id="KW-0046">Antibiotic resistance</keyword>
<dbReference type="InterPro" id="IPR004360">
    <property type="entry name" value="Glyas_Fos-R_dOase_dom"/>
</dbReference>
<reference evidence="5 6" key="1">
    <citation type="journal article" date="2005" name="Genome Res.">
        <title>Comparative and functional genomic analyses of the pathogenicity of phytopathogen Xanthomonas campestris pv. campestris.</title>
        <authorList>
            <person name="Qian W."/>
            <person name="Jia Y."/>
            <person name="Ren S.X."/>
            <person name="He Y.Q."/>
            <person name="Feng J.X."/>
            <person name="Lu L.F."/>
            <person name="Sun Q."/>
            <person name="Ying G."/>
            <person name="Tang D.J."/>
            <person name="Tang H."/>
            <person name="Wu W."/>
            <person name="Hao P."/>
            <person name="Wang L."/>
            <person name="Jiang B.L."/>
            <person name="Zeng S."/>
            <person name="Gu W.Y."/>
            <person name="Lu G."/>
            <person name="Rong L."/>
            <person name="Tian Y."/>
            <person name="Yao Z."/>
            <person name="Fu G."/>
            <person name="Chen B."/>
            <person name="Fang R."/>
            <person name="Qiang B."/>
            <person name="Chen Z."/>
            <person name="Zhao G.P."/>
            <person name="Tang J.L."/>
            <person name="He C."/>
        </authorList>
    </citation>
    <scope>NUCLEOTIDE SEQUENCE [LARGE SCALE GENOMIC DNA]</scope>
    <source>
        <strain evidence="5 6">8004</strain>
    </source>
</reference>